<accession>A0ABN6UAE2</accession>
<sequence length="76" mass="8415">MSPRRVQGLARGPADTSEWELGVTRRIDPQIYFRLELACGRCVRYHTFAAAANRRNALTTTSGSAVSQYGGSEARR</sequence>
<evidence type="ECO:0000313" key="1">
    <source>
        <dbReference type="EMBL" id="BDU02126.1"/>
    </source>
</evidence>
<gene>
    <name evidence="1" type="ORF">IFM12276_51540</name>
</gene>
<keyword evidence="2" id="KW-1185">Reference proteome</keyword>
<organism evidence="1 2">
    <name type="scientific">Nocardia sputorum</name>
    <dbReference type="NCBI Taxonomy" id="2984338"/>
    <lineage>
        <taxon>Bacteria</taxon>
        <taxon>Bacillati</taxon>
        <taxon>Actinomycetota</taxon>
        <taxon>Actinomycetes</taxon>
        <taxon>Mycobacteriales</taxon>
        <taxon>Nocardiaceae</taxon>
        <taxon>Nocardia</taxon>
    </lineage>
</organism>
<name>A0ABN6UAE2_9NOCA</name>
<reference evidence="1 2" key="1">
    <citation type="submission" date="2022-11" db="EMBL/GenBank/DDBJ databases">
        <title>Genome Sequencing of Nocardia sp. ON39_IFM12276 and assembly.</title>
        <authorList>
            <person name="Shimojima M."/>
            <person name="Toyokawa M."/>
            <person name="Uesaka K."/>
        </authorList>
    </citation>
    <scope>NUCLEOTIDE SEQUENCE [LARGE SCALE GENOMIC DNA]</scope>
    <source>
        <strain evidence="1 2">IFM 12276</strain>
    </source>
</reference>
<dbReference type="EMBL" id="AP026978">
    <property type="protein sequence ID" value="BDU02126.1"/>
    <property type="molecule type" value="Genomic_DNA"/>
</dbReference>
<protein>
    <submittedName>
        <fullName evidence="1">Uncharacterized protein</fullName>
    </submittedName>
</protein>
<proteinExistence type="predicted"/>
<evidence type="ECO:0000313" key="2">
    <source>
        <dbReference type="Proteomes" id="UP001317870"/>
    </source>
</evidence>
<dbReference type="Proteomes" id="UP001317870">
    <property type="component" value="Chromosome"/>
</dbReference>